<comment type="caution">
    <text evidence="2">The sequence shown here is derived from an EMBL/GenBank/DDBJ whole genome shotgun (WGS) entry which is preliminary data.</text>
</comment>
<protein>
    <submittedName>
        <fullName evidence="2">Uncharacterized protein</fullName>
    </submittedName>
</protein>
<feature type="compositionally biased region" description="Basic and acidic residues" evidence="1">
    <location>
        <begin position="78"/>
        <end position="87"/>
    </location>
</feature>
<feature type="compositionally biased region" description="Low complexity" evidence="1">
    <location>
        <begin position="36"/>
        <end position="70"/>
    </location>
</feature>
<feature type="compositionally biased region" description="Polar residues" evidence="1">
    <location>
        <begin position="1"/>
        <end position="10"/>
    </location>
</feature>
<reference evidence="2 3" key="1">
    <citation type="submission" date="2018-02" db="EMBL/GenBank/DDBJ databases">
        <title>Draft genome sequences of Elsinoe sp., causing black scab on jojoba.</title>
        <authorList>
            <person name="Stodart B."/>
            <person name="Jeffress S."/>
            <person name="Ash G."/>
            <person name="Arun Chinnappa K."/>
        </authorList>
    </citation>
    <scope>NUCLEOTIDE SEQUENCE [LARGE SCALE GENOMIC DNA]</scope>
    <source>
        <strain evidence="2 3">Hillstone_2</strain>
    </source>
</reference>
<feature type="region of interest" description="Disordered" evidence="1">
    <location>
        <begin position="1"/>
        <end position="215"/>
    </location>
</feature>
<accession>A0A4U7AP15</accession>
<evidence type="ECO:0000313" key="3">
    <source>
        <dbReference type="Proteomes" id="UP000308133"/>
    </source>
</evidence>
<name>A0A4U7AP15_9PEZI</name>
<dbReference type="AlphaFoldDB" id="A0A4U7AP15"/>
<feature type="compositionally biased region" description="Polar residues" evidence="1">
    <location>
        <begin position="114"/>
        <end position="127"/>
    </location>
</feature>
<dbReference type="Proteomes" id="UP000308133">
    <property type="component" value="Unassembled WGS sequence"/>
</dbReference>
<dbReference type="EMBL" id="PTQR01000131">
    <property type="protein sequence ID" value="TKX18220.1"/>
    <property type="molecule type" value="Genomic_DNA"/>
</dbReference>
<proteinExistence type="predicted"/>
<sequence length="215" mass="21412">MSSSSGTKVTSDPERFTNPVNEGAGTVTSDSLAGESLQSGGSFGSTTGAAASAQPSSSTTTNTTDTSNATVLDAAPDAEARQAKETWSETAQLNAGRDITDKNAVFGGRGTGSGTSDASGISSTNAASGVGERLAASQGEGLMQPKGGNLTEGGFQGTEPNASFGSEIGTKKDPGRAALDGFQKTQSQQAGDAGGRKDEKLSNDGQYDVLRDASA</sequence>
<evidence type="ECO:0000256" key="1">
    <source>
        <dbReference type="SAM" id="MobiDB-lite"/>
    </source>
</evidence>
<gene>
    <name evidence="2" type="ORF">C1H76_9694</name>
</gene>
<evidence type="ECO:0000313" key="2">
    <source>
        <dbReference type="EMBL" id="TKX18220.1"/>
    </source>
</evidence>
<organism evidence="2 3">
    <name type="scientific">Elsinoe australis</name>
    <dbReference type="NCBI Taxonomy" id="40998"/>
    <lineage>
        <taxon>Eukaryota</taxon>
        <taxon>Fungi</taxon>
        <taxon>Dikarya</taxon>
        <taxon>Ascomycota</taxon>
        <taxon>Pezizomycotina</taxon>
        <taxon>Dothideomycetes</taxon>
        <taxon>Dothideomycetidae</taxon>
        <taxon>Myriangiales</taxon>
        <taxon>Elsinoaceae</taxon>
        <taxon>Elsinoe</taxon>
    </lineage>
</organism>